<evidence type="ECO:0000256" key="5">
    <source>
        <dbReference type="ARBA" id="ARBA00022989"/>
    </source>
</evidence>
<feature type="transmembrane region" description="Helical" evidence="7">
    <location>
        <begin position="20"/>
        <end position="42"/>
    </location>
</feature>
<dbReference type="SUPFAM" id="SSF103473">
    <property type="entry name" value="MFS general substrate transporter"/>
    <property type="match status" value="1"/>
</dbReference>
<comment type="subcellular location">
    <subcellularLocation>
        <location evidence="1">Cell membrane</location>
        <topology evidence="1">Multi-pass membrane protein</topology>
    </subcellularLocation>
</comment>
<comment type="caution">
    <text evidence="8">The sequence shown here is derived from an EMBL/GenBank/DDBJ whole genome shotgun (WGS) entry which is preliminary data.</text>
</comment>
<feature type="transmembrane region" description="Helical" evidence="7">
    <location>
        <begin position="54"/>
        <end position="71"/>
    </location>
</feature>
<sequence>MSTVAGSLLVVLVNDQYGVGPVHFGLLNSVGAGAGILIGLFAEKLVHRYRINMTFFLCLVAGGIGFIGMGLTSQFYVALLFFLLLTSGSIVVNILFSSLIILLVEDEYRGRVFTTTAAFASILMPPLAILGGYLADVTDIMFIYLFAGIWNILWGMIPLFDHDIKGIRLRYKKQN</sequence>
<protein>
    <recommendedName>
        <fullName evidence="10">Major Facilitator Superfamily protein</fullName>
    </recommendedName>
</protein>
<accession>A0ABS6GQ85</accession>
<feature type="transmembrane region" description="Helical" evidence="7">
    <location>
        <begin position="141"/>
        <end position="160"/>
    </location>
</feature>
<dbReference type="Proteomes" id="UP000812672">
    <property type="component" value="Unassembled WGS sequence"/>
</dbReference>
<dbReference type="InterPro" id="IPR036259">
    <property type="entry name" value="MFS_trans_sf"/>
</dbReference>
<keyword evidence="4 7" id="KW-0812">Transmembrane</keyword>
<name>A0ABS6GQ85_9BACI</name>
<reference evidence="8 9" key="1">
    <citation type="journal article" date="2011" name="Int. J. Syst. Evol. Microbiol.">
        <title>Allobacillus halotolerans gen. nov., sp. nov. isolated from shrimp paste.</title>
        <authorList>
            <person name="Sheu S.Y."/>
            <person name="Arun A.B."/>
            <person name="Jiang S.R."/>
            <person name="Young C.C."/>
            <person name="Chen W.M."/>
        </authorList>
    </citation>
    <scope>NUCLEOTIDE SEQUENCE [LARGE SCALE GENOMIC DNA]</scope>
    <source>
        <strain evidence="8 9">LMG 24826</strain>
    </source>
</reference>
<keyword evidence="9" id="KW-1185">Reference proteome</keyword>
<evidence type="ECO:0000256" key="3">
    <source>
        <dbReference type="ARBA" id="ARBA00022475"/>
    </source>
</evidence>
<keyword evidence="6 7" id="KW-0472">Membrane</keyword>
<evidence type="ECO:0000256" key="4">
    <source>
        <dbReference type="ARBA" id="ARBA00022692"/>
    </source>
</evidence>
<evidence type="ECO:0000256" key="2">
    <source>
        <dbReference type="ARBA" id="ARBA00022448"/>
    </source>
</evidence>
<dbReference type="EMBL" id="JAHLZF010000013">
    <property type="protein sequence ID" value="MBU6081286.1"/>
    <property type="molecule type" value="Genomic_DNA"/>
</dbReference>
<feature type="transmembrane region" description="Helical" evidence="7">
    <location>
        <begin position="116"/>
        <end position="135"/>
    </location>
</feature>
<proteinExistence type="predicted"/>
<evidence type="ECO:0000256" key="6">
    <source>
        <dbReference type="ARBA" id="ARBA00023136"/>
    </source>
</evidence>
<evidence type="ECO:0000256" key="1">
    <source>
        <dbReference type="ARBA" id="ARBA00004651"/>
    </source>
</evidence>
<keyword evidence="3" id="KW-1003">Cell membrane</keyword>
<dbReference type="RefSeq" id="WP_144163109.1">
    <property type="nucleotide sequence ID" value="NZ_CAUPKR010000011.1"/>
</dbReference>
<organism evidence="8 9">
    <name type="scientific">Allobacillus halotolerans</name>
    <dbReference type="NCBI Taxonomy" id="570278"/>
    <lineage>
        <taxon>Bacteria</taxon>
        <taxon>Bacillati</taxon>
        <taxon>Bacillota</taxon>
        <taxon>Bacilli</taxon>
        <taxon>Bacillales</taxon>
        <taxon>Bacillaceae</taxon>
        <taxon>Allobacillus</taxon>
    </lineage>
</organism>
<dbReference type="InterPro" id="IPR011701">
    <property type="entry name" value="MFS"/>
</dbReference>
<gene>
    <name evidence="8" type="ORF">KQ486_09715</name>
</gene>
<feature type="transmembrane region" description="Helical" evidence="7">
    <location>
        <begin position="77"/>
        <end position="104"/>
    </location>
</feature>
<evidence type="ECO:0000256" key="7">
    <source>
        <dbReference type="SAM" id="Phobius"/>
    </source>
</evidence>
<keyword evidence="2" id="KW-0813">Transport</keyword>
<dbReference type="PANTHER" id="PTHR43266:SF2">
    <property type="entry name" value="MAJOR FACILITATOR SUPERFAMILY (MFS) PROFILE DOMAIN-CONTAINING PROTEIN"/>
    <property type="match status" value="1"/>
</dbReference>
<dbReference type="Gene3D" id="1.20.1250.20">
    <property type="entry name" value="MFS general substrate transporter like domains"/>
    <property type="match status" value="1"/>
</dbReference>
<evidence type="ECO:0000313" key="9">
    <source>
        <dbReference type="Proteomes" id="UP000812672"/>
    </source>
</evidence>
<dbReference type="Pfam" id="PF07690">
    <property type="entry name" value="MFS_1"/>
    <property type="match status" value="1"/>
</dbReference>
<evidence type="ECO:0000313" key="8">
    <source>
        <dbReference type="EMBL" id="MBU6081286.1"/>
    </source>
</evidence>
<dbReference type="PANTHER" id="PTHR43266">
    <property type="entry name" value="MACROLIDE-EFFLUX PROTEIN"/>
    <property type="match status" value="1"/>
</dbReference>
<evidence type="ECO:0008006" key="10">
    <source>
        <dbReference type="Google" id="ProtNLM"/>
    </source>
</evidence>
<keyword evidence="5 7" id="KW-1133">Transmembrane helix</keyword>